<protein>
    <submittedName>
        <fullName evidence="6">Mediator of RNA polymerase II transcription subunit 17</fullName>
    </submittedName>
</protein>
<dbReference type="PANTHER" id="PTHR13114:SF7">
    <property type="entry name" value="MEDIATOR OF RNA POLYMERASE II TRANSCRIPTION SUBUNIT 17"/>
    <property type="match status" value="1"/>
</dbReference>
<gene>
    <name evidence="6" type="primary">MED17</name>
    <name evidence="6" type="ORF">TR142712</name>
</gene>
<comment type="subcellular location">
    <subcellularLocation>
        <location evidence="1">Nucleus</location>
    </subcellularLocation>
</comment>
<dbReference type="GO" id="GO:0006357">
    <property type="term" value="P:regulation of transcription by RNA polymerase II"/>
    <property type="evidence" value="ECO:0007669"/>
    <property type="project" value="InterPro"/>
</dbReference>
<dbReference type="GO" id="GO:0003712">
    <property type="term" value="F:transcription coregulator activity"/>
    <property type="evidence" value="ECO:0007669"/>
    <property type="project" value="InterPro"/>
</dbReference>
<dbReference type="EMBL" id="GEEE01022970">
    <property type="protein sequence ID" value="JAP40255.1"/>
    <property type="molecule type" value="Transcribed_RNA"/>
</dbReference>
<evidence type="ECO:0000256" key="4">
    <source>
        <dbReference type="ARBA" id="ARBA00023163"/>
    </source>
</evidence>
<evidence type="ECO:0000313" key="6">
    <source>
        <dbReference type="EMBL" id="JAP40255.1"/>
    </source>
</evidence>
<accession>A0A0X3NKV1</accession>
<evidence type="ECO:0000256" key="2">
    <source>
        <dbReference type="ARBA" id="ARBA00005635"/>
    </source>
</evidence>
<keyword evidence="3" id="KW-0805">Transcription regulation</keyword>
<evidence type="ECO:0000256" key="1">
    <source>
        <dbReference type="ARBA" id="ARBA00004123"/>
    </source>
</evidence>
<comment type="similarity">
    <text evidence="2">Belongs to the Mediator complex subunit 17 family.</text>
</comment>
<keyword evidence="4" id="KW-0804">Transcription</keyword>
<organism evidence="6">
    <name type="scientific">Schistocephalus solidus</name>
    <name type="common">Tapeworm</name>
    <dbReference type="NCBI Taxonomy" id="70667"/>
    <lineage>
        <taxon>Eukaryota</taxon>
        <taxon>Metazoa</taxon>
        <taxon>Spiralia</taxon>
        <taxon>Lophotrochozoa</taxon>
        <taxon>Platyhelminthes</taxon>
        <taxon>Cestoda</taxon>
        <taxon>Eucestoda</taxon>
        <taxon>Diphyllobothriidea</taxon>
        <taxon>Diphyllobothriidae</taxon>
        <taxon>Schistocephalus</taxon>
    </lineage>
</organism>
<dbReference type="GO" id="GO:0070847">
    <property type="term" value="C:core mediator complex"/>
    <property type="evidence" value="ECO:0007669"/>
    <property type="project" value="TreeGrafter"/>
</dbReference>
<sequence>MQNSRGKQSLQIEALWKSNVQKITLDGREIIEKPCTAADNFQRVVNSIDFSKFGSDSVEQEPRVLPESSTKLGDEMWSLLRDNVRNSLTEICALVDLLAVVKETKYLSIFRVDPKTPETPILTFLAGKKMALATAADTLLKGAERLRCRCSEISVARKISSDSRKIRQYHDSLMHLRKSWRLKLLQNVVLGDVSLRSIGSRFNECGNFVVNESDLLSTKARRPQQSDDTTDVIFSSTLESLMNDNRCSGRLQIGLQDIANGSRSSEWSNISSNSSRIANLSRANSPKSQFDRLCLAQNILACREILSILSHEASLRKSGESLSGITTFSIDNEVIATIFPGVQISVSLDSVPSTESVTRSSESPSNRQIIYGLSTQLRRLLHQHHIASWPNISSLPLPTSGPVQIPKRLRGAGALLLATDAFLSHNPRSLSAGHAISSLPIVTASVAGFAGTAASAWMVTNSDSGAVGFSQPSAGLMNQVFLGQDRHAYFTEWGSSVSATSSQASGLSTSNMTRGMDDILETCSNLSVFERSLDLSEASECAMETIMGSGKSLLGQFLTITKHYYLRQRVAKCLARFAQLPNMCVVVRWLAHSSPLESSAFILIHCPGYSRLRCRIGLTITTSDLVIYFPTPQVIHLGSDIKQLWAILEAQVAKTQMHTVQELASQLLGWARLAFTTSSGALDLKNPGATPPSIILLGSPTGNHMACIRAGSGSDLRLFIANTSVARLSEIVTDSDALQATVRDLVAKDCAPAREDWSKVTAARVDNTSSQRQQDFREVDLSRVPGPHSVAKVEAILTCLT</sequence>
<dbReference type="InterPro" id="IPR019313">
    <property type="entry name" value="Mediator_Med17"/>
</dbReference>
<dbReference type="PANTHER" id="PTHR13114">
    <property type="entry name" value="MEDIATOR OF RNA POLYMERASE II TRANSCRIPTION SUBUNIT 17"/>
    <property type="match status" value="1"/>
</dbReference>
<evidence type="ECO:0000256" key="3">
    <source>
        <dbReference type="ARBA" id="ARBA00023015"/>
    </source>
</evidence>
<dbReference type="GO" id="GO:0016592">
    <property type="term" value="C:mediator complex"/>
    <property type="evidence" value="ECO:0007669"/>
    <property type="project" value="InterPro"/>
</dbReference>
<proteinExistence type="inferred from homology"/>
<dbReference type="AlphaFoldDB" id="A0A0X3NKV1"/>
<evidence type="ECO:0000256" key="5">
    <source>
        <dbReference type="ARBA" id="ARBA00023242"/>
    </source>
</evidence>
<keyword evidence="5" id="KW-0539">Nucleus</keyword>
<name>A0A0X3NKV1_SCHSO</name>
<reference evidence="6" key="1">
    <citation type="submission" date="2016-01" db="EMBL/GenBank/DDBJ databases">
        <title>Reference transcriptome for the parasite Schistocephalus solidus: insights into the molecular evolution of parasitism.</title>
        <authorList>
            <person name="Hebert F.O."/>
            <person name="Grambauer S."/>
            <person name="Barber I."/>
            <person name="Landry C.R."/>
            <person name="Aubin-Horth N."/>
        </authorList>
    </citation>
    <scope>NUCLEOTIDE SEQUENCE</scope>
</reference>